<reference evidence="3 4" key="1">
    <citation type="journal article" date="2012" name="New Phytol.">
        <title>Insight into trade-off between wood decay and parasitism from the genome of a fungal forest pathogen.</title>
        <authorList>
            <person name="Olson A."/>
            <person name="Aerts A."/>
            <person name="Asiegbu F."/>
            <person name="Belbahri L."/>
            <person name="Bouzid O."/>
            <person name="Broberg A."/>
            <person name="Canback B."/>
            <person name="Coutinho P.M."/>
            <person name="Cullen D."/>
            <person name="Dalman K."/>
            <person name="Deflorio G."/>
            <person name="van Diepen L.T."/>
            <person name="Dunand C."/>
            <person name="Duplessis S."/>
            <person name="Durling M."/>
            <person name="Gonthier P."/>
            <person name="Grimwood J."/>
            <person name="Fossdal C.G."/>
            <person name="Hansson D."/>
            <person name="Henrissat B."/>
            <person name="Hietala A."/>
            <person name="Himmelstrand K."/>
            <person name="Hoffmeister D."/>
            <person name="Hogberg N."/>
            <person name="James T.Y."/>
            <person name="Karlsson M."/>
            <person name="Kohler A."/>
            <person name="Kues U."/>
            <person name="Lee Y.H."/>
            <person name="Lin Y.C."/>
            <person name="Lind M."/>
            <person name="Lindquist E."/>
            <person name="Lombard V."/>
            <person name="Lucas S."/>
            <person name="Lunden K."/>
            <person name="Morin E."/>
            <person name="Murat C."/>
            <person name="Park J."/>
            <person name="Raffaello T."/>
            <person name="Rouze P."/>
            <person name="Salamov A."/>
            <person name="Schmutz J."/>
            <person name="Solheim H."/>
            <person name="Stahlberg J."/>
            <person name="Velez H."/>
            <person name="de Vries R.P."/>
            <person name="Wiebenga A."/>
            <person name="Woodward S."/>
            <person name="Yakovlev I."/>
            <person name="Garbelotto M."/>
            <person name="Martin F."/>
            <person name="Grigoriev I.V."/>
            <person name="Stenlid J."/>
        </authorList>
    </citation>
    <scope>NUCLEOTIDE SEQUENCE [LARGE SCALE GENOMIC DNA]</scope>
    <source>
        <strain evidence="3 4">TC 32-1</strain>
    </source>
</reference>
<protein>
    <recommendedName>
        <fullName evidence="5">Transmembrane protein</fullName>
    </recommendedName>
</protein>
<dbReference type="RefSeq" id="XP_009553315.1">
    <property type="nucleotide sequence ID" value="XM_009555020.1"/>
</dbReference>
<dbReference type="GeneID" id="20666351"/>
<feature type="compositionally biased region" description="Polar residues" evidence="1">
    <location>
        <begin position="39"/>
        <end position="51"/>
    </location>
</feature>
<organism evidence="3 4">
    <name type="scientific">Heterobasidion irregulare (strain TC 32-1)</name>
    <dbReference type="NCBI Taxonomy" id="747525"/>
    <lineage>
        <taxon>Eukaryota</taxon>
        <taxon>Fungi</taxon>
        <taxon>Dikarya</taxon>
        <taxon>Basidiomycota</taxon>
        <taxon>Agaricomycotina</taxon>
        <taxon>Agaricomycetes</taxon>
        <taxon>Russulales</taxon>
        <taxon>Bondarzewiaceae</taxon>
        <taxon>Heterobasidion</taxon>
        <taxon>Heterobasidion annosum species complex</taxon>
    </lineage>
</organism>
<gene>
    <name evidence="3" type="ORF">HETIRDRAFT_108456</name>
</gene>
<dbReference type="AlphaFoldDB" id="W4JP43"/>
<feature type="transmembrane region" description="Helical" evidence="2">
    <location>
        <begin position="278"/>
        <end position="297"/>
    </location>
</feature>
<feature type="compositionally biased region" description="Polar residues" evidence="1">
    <location>
        <begin position="18"/>
        <end position="27"/>
    </location>
</feature>
<keyword evidence="4" id="KW-1185">Reference proteome</keyword>
<feature type="compositionally biased region" description="Basic and acidic residues" evidence="1">
    <location>
        <begin position="53"/>
        <end position="63"/>
    </location>
</feature>
<dbReference type="KEGG" id="hir:HETIRDRAFT_108456"/>
<dbReference type="EMBL" id="KI925467">
    <property type="protein sequence ID" value="ETW74840.1"/>
    <property type="molecule type" value="Genomic_DNA"/>
</dbReference>
<name>W4JP43_HETIT</name>
<dbReference type="Proteomes" id="UP000030671">
    <property type="component" value="Unassembled WGS sequence"/>
</dbReference>
<sequence>MAQVVISQASQVIGADLSQSAPTTSFTRPRLNDDMGQLSLGQQESLTQMRNRTQKDQDKEDEAARRKALKELLQSWMDRLQLISVLTTFFAAMEAQLLGNTSPTGSGPVSITAQVANTGLICALIVHSFAAMISFLAAFALIRFKLTEATKEEFRAENFSVASPNSVKLETTTSDQTPSLVNLPPSQTDYRQENHAFHPRPIDRSTSIPEHIRAFIPPPRVFSTNPHIESFNSFHMRKPPMALLEHAYALSISMAAVGFVLVVVGIVCWAWSQLPVSVAIASTAAVGICTVAGAAILI</sequence>
<evidence type="ECO:0000256" key="1">
    <source>
        <dbReference type="SAM" id="MobiDB-lite"/>
    </source>
</evidence>
<keyword evidence="2" id="KW-0812">Transmembrane</keyword>
<feature type="transmembrane region" description="Helical" evidence="2">
    <location>
        <begin position="118"/>
        <end position="142"/>
    </location>
</feature>
<keyword evidence="2" id="KW-1133">Transmembrane helix</keyword>
<feature type="transmembrane region" description="Helical" evidence="2">
    <location>
        <begin position="247"/>
        <end position="272"/>
    </location>
</feature>
<evidence type="ECO:0000313" key="4">
    <source>
        <dbReference type="Proteomes" id="UP000030671"/>
    </source>
</evidence>
<accession>W4JP43</accession>
<proteinExistence type="predicted"/>
<evidence type="ECO:0000313" key="3">
    <source>
        <dbReference type="EMBL" id="ETW74840.1"/>
    </source>
</evidence>
<dbReference type="HOGENOM" id="CLU_065000_1_0_1"/>
<dbReference type="eggNOG" id="ENOG502SMS0">
    <property type="taxonomic scope" value="Eukaryota"/>
</dbReference>
<dbReference type="OrthoDB" id="2653987at2759"/>
<keyword evidence="2" id="KW-0472">Membrane</keyword>
<evidence type="ECO:0008006" key="5">
    <source>
        <dbReference type="Google" id="ProtNLM"/>
    </source>
</evidence>
<dbReference type="InParanoid" id="W4JP43"/>
<feature type="region of interest" description="Disordered" evidence="1">
    <location>
        <begin position="18"/>
        <end position="63"/>
    </location>
</feature>
<evidence type="ECO:0000256" key="2">
    <source>
        <dbReference type="SAM" id="Phobius"/>
    </source>
</evidence>